<keyword evidence="3" id="KW-1185">Reference proteome</keyword>
<reference evidence="2 3" key="1">
    <citation type="journal article" date="2023" name="Genes (Basel)">
        <title>Chromosome-Level Genome Assembly and Circadian Gene Repertoire of the Patagonia Blennie Eleginops maclovinus-The Closest Ancestral Proxy of Antarctic Cryonotothenioids.</title>
        <authorList>
            <person name="Cheng C.C."/>
            <person name="Rivera-Colon A.G."/>
            <person name="Minhas B.F."/>
            <person name="Wilson L."/>
            <person name="Rayamajhi N."/>
            <person name="Vargas-Chacoff L."/>
            <person name="Catchen J.M."/>
        </authorList>
    </citation>
    <scope>NUCLEOTIDE SEQUENCE [LARGE SCALE GENOMIC DNA]</scope>
    <source>
        <strain evidence="2">JMC-PN-2008</strain>
    </source>
</reference>
<evidence type="ECO:0000256" key="1">
    <source>
        <dbReference type="SAM" id="MobiDB-lite"/>
    </source>
</evidence>
<feature type="region of interest" description="Disordered" evidence="1">
    <location>
        <begin position="43"/>
        <end position="74"/>
    </location>
</feature>
<dbReference type="EMBL" id="JAUZQC010000006">
    <property type="protein sequence ID" value="KAK5870390.1"/>
    <property type="molecule type" value="Genomic_DNA"/>
</dbReference>
<protein>
    <submittedName>
        <fullName evidence="2">Uncharacterized protein</fullName>
    </submittedName>
</protein>
<accession>A0AAN7Y0M7</accession>
<comment type="caution">
    <text evidence="2">The sequence shown here is derived from an EMBL/GenBank/DDBJ whole genome shotgun (WGS) entry which is preliminary data.</text>
</comment>
<organism evidence="2 3">
    <name type="scientific">Eleginops maclovinus</name>
    <name type="common">Patagonian blennie</name>
    <name type="synonym">Eleginus maclovinus</name>
    <dbReference type="NCBI Taxonomy" id="56733"/>
    <lineage>
        <taxon>Eukaryota</taxon>
        <taxon>Metazoa</taxon>
        <taxon>Chordata</taxon>
        <taxon>Craniata</taxon>
        <taxon>Vertebrata</taxon>
        <taxon>Euteleostomi</taxon>
        <taxon>Actinopterygii</taxon>
        <taxon>Neopterygii</taxon>
        <taxon>Teleostei</taxon>
        <taxon>Neoteleostei</taxon>
        <taxon>Acanthomorphata</taxon>
        <taxon>Eupercaria</taxon>
        <taxon>Perciformes</taxon>
        <taxon>Notothenioidei</taxon>
        <taxon>Eleginopidae</taxon>
        <taxon>Eleginops</taxon>
    </lineage>
</organism>
<proteinExistence type="predicted"/>
<gene>
    <name evidence="2" type="ORF">PBY51_025029</name>
</gene>
<sequence length="74" mass="8385">MRSSRIWTRRNEVWRTWRTEHRETENTLFIRGNRAVDVPPEGFKAEETFTPPEPGSDAVSSSSSLPGIGRRAAG</sequence>
<dbReference type="AlphaFoldDB" id="A0AAN7Y0M7"/>
<dbReference type="Proteomes" id="UP001346869">
    <property type="component" value="Unassembled WGS sequence"/>
</dbReference>
<name>A0AAN7Y0M7_ELEMC</name>
<reference evidence="2 3" key="2">
    <citation type="journal article" date="2023" name="Mol. Biol. Evol.">
        <title>Genomics of Secondarily Temperate Adaptation in the Only Non-Antarctic Icefish.</title>
        <authorList>
            <person name="Rivera-Colon A.G."/>
            <person name="Rayamajhi N."/>
            <person name="Minhas B.F."/>
            <person name="Madrigal G."/>
            <person name="Bilyk K.T."/>
            <person name="Yoon V."/>
            <person name="Hune M."/>
            <person name="Gregory S."/>
            <person name="Cheng C.H.C."/>
            <person name="Catchen J.M."/>
        </authorList>
    </citation>
    <scope>NUCLEOTIDE SEQUENCE [LARGE SCALE GENOMIC DNA]</scope>
    <source>
        <strain evidence="2">JMC-PN-2008</strain>
    </source>
</reference>
<evidence type="ECO:0000313" key="2">
    <source>
        <dbReference type="EMBL" id="KAK5870390.1"/>
    </source>
</evidence>
<evidence type="ECO:0000313" key="3">
    <source>
        <dbReference type="Proteomes" id="UP001346869"/>
    </source>
</evidence>